<keyword evidence="1" id="KW-0812">Transmembrane</keyword>
<feature type="transmembrane region" description="Helical" evidence="1">
    <location>
        <begin position="92"/>
        <end position="110"/>
    </location>
</feature>
<dbReference type="OrthoDB" id="2889939at2"/>
<name>A0A1M5NQS7_9BACI</name>
<feature type="transmembrane region" description="Helical" evidence="1">
    <location>
        <begin position="7"/>
        <end position="30"/>
    </location>
</feature>
<dbReference type="STRING" id="930117.SAMN05216225_10873"/>
<proteinExistence type="predicted"/>
<organism evidence="2 3">
    <name type="scientific">Ornithinibacillus halophilus</name>
    <dbReference type="NCBI Taxonomy" id="930117"/>
    <lineage>
        <taxon>Bacteria</taxon>
        <taxon>Bacillati</taxon>
        <taxon>Bacillota</taxon>
        <taxon>Bacilli</taxon>
        <taxon>Bacillales</taxon>
        <taxon>Bacillaceae</taxon>
        <taxon>Ornithinibacillus</taxon>
    </lineage>
</organism>
<dbReference type="AlphaFoldDB" id="A0A1M5NQS7"/>
<evidence type="ECO:0000256" key="1">
    <source>
        <dbReference type="SAM" id="Phobius"/>
    </source>
</evidence>
<reference evidence="2 3" key="1">
    <citation type="submission" date="2016-11" db="EMBL/GenBank/DDBJ databases">
        <authorList>
            <person name="Jaros S."/>
            <person name="Januszkiewicz K."/>
            <person name="Wedrychowicz H."/>
        </authorList>
    </citation>
    <scope>NUCLEOTIDE SEQUENCE [LARGE SCALE GENOMIC DNA]</scope>
    <source>
        <strain evidence="2 3">IBRC-M 10683</strain>
    </source>
</reference>
<feature type="transmembrane region" description="Helical" evidence="1">
    <location>
        <begin position="116"/>
        <end position="134"/>
    </location>
</feature>
<keyword evidence="1" id="KW-0472">Membrane</keyword>
<sequence>MKLKIRLLWSLEVIGTLLLLSGIALGISGAEVLTIPFPRLDLVPIAFAFCGVLLFVVAGAEIWYEKTKTKEQQIEEKDERLILIQQKAKARAFDLLAIVLPFILLALAMFGYMNKVSMFLLTGLYILCMGYYKFQLYKIKEEN</sequence>
<accession>A0A1M5NQS7</accession>
<dbReference type="RefSeq" id="WP_072892117.1">
    <property type="nucleotide sequence ID" value="NZ_FQVW01000087.1"/>
</dbReference>
<feature type="transmembrane region" description="Helical" evidence="1">
    <location>
        <begin position="42"/>
        <end position="64"/>
    </location>
</feature>
<dbReference type="Proteomes" id="UP000183988">
    <property type="component" value="Unassembled WGS sequence"/>
</dbReference>
<keyword evidence="1" id="KW-1133">Transmembrane helix</keyword>
<keyword evidence="3" id="KW-1185">Reference proteome</keyword>
<gene>
    <name evidence="2" type="ORF">SAMN05216225_10873</name>
</gene>
<dbReference type="EMBL" id="FQVW01000087">
    <property type="protein sequence ID" value="SHG91795.1"/>
    <property type="molecule type" value="Genomic_DNA"/>
</dbReference>
<protein>
    <recommendedName>
        <fullName evidence="4">DUF2178 domain-containing protein</fullName>
    </recommendedName>
</protein>
<evidence type="ECO:0008006" key="4">
    <source>
        <dbReference type="Google" id="ProtNLM"/>
    </source>
</evidence>
<evidence type="ECO:0000313" key="3">
    <source>
        <dbReference type="Proteomes" id="UP000183988"/>
    </source>
</evidence>
<evidence type="ECO:0000313" key="2">
    <source>
        <dbReference type="EMBL" id="SHG91795.1"/>
    </source>
</evidence>